<dbReference type="Proteomes" id="UP000179807">
    <property type="component" value="Unassembled WGS sequence"/>
</dbReference>
<comment type="caution">
    <text evidence="6">The sequence shown here is derived from an EMBL/GenBank/DDBJ whole genome shotgun (WGS) entry which is preliminary data.</text>
</comment>
<proteinExistence type="inferred from homology"/>
<dbReference type="GeneID" id="94848439"/>
<dbReference type="GO" id="GO:0004722">
    <property type="term" value="F:protein serine/threonine phosphatase activity"/>
    <property type="evidence" value="ECO:0007669"/>
    <property type="project" value="InterPro"/>
</dbReference>
<dbReference type="InterPro" id="IPR001932">
    <property type="entry name" value="PPM-type_phosphatase-like_dom"/>
</dbReference>
<protein>
    <submittedName>
        <fullName evidence="6">Protein phosphatase 2C</fullName>
    </submittedName>
</protein>
<dbReference type="GO" id="GO:0046872">
    <property type="term" value="F:metal ion binding"/>
    <property type="evidence" value="ECO:0007669"/>
    <property type="project" value="UniProtKB-KW"/>
</dbReference>
<dbReference type="InterPro" id="IPR036457">
    <property type="entry name" value="PPM-type-like_dom_sf"/>
</dbReference>
<feature type="domain" description="PPM-type phosphatase" evidence="5">
    <location>
        <begin position="34"/>
        <end position="272"/>
    </location>
</feature>
<dbReference type="RefSeq" id="XP_068370134.1">
    <property type="nucleotide sequence ID" value="XM_068513735.1"/>
</dbReference>
<organism evidence="6 7">
    <name type="scientific">Tritrichomonas foetus</name>
    <dbReference type="NCBI Taxonomy" id="1144522"/>
    <lineage>
        <taxon>Eukaryota</taxon>
        <taxon>Metamonada</taxon>
        <taxon>Parabasalia</taxon>
        <taxon>Tritrichomonadida</taxon>
        <taxon>Tritrichomonadidae</taxon>
        <taxon>Tritrichomonas</taxon>
    </lineage>
</organism>
<evidence type="ECO:0000259" key="5">
    <source>
        <dbReference type="PROSITE" id="PS51746"/>
    </source>
</evidence>
<dbReference type="Pfam" id="PF00481">
    <property type="entry name" value="PP2C"/>
    <property type="match status" value="1"/>
</dbReference>
<sequence>MYRVRMNGLVTTQKLNTLTLSRGDIVISGRQPYQMGHAENIGMRPTMEDSMTIVGNFLGPNTSFYGLYDGHGGSQVARMAARQIHKTIAEKYGIVEKLPEVIKETIKTLNNTYVNKFLEQGSTMAIAIVVKDMIYTANLGDSRVVIVDKVGNVKRMTYDHRASDPDEKKKVEKLGGFIEDGRVLGCLMLSRALGDGAISNYLIQEPYMNKTPKKDGMIMILACDGVWDVMSDIEAARLARINRVPKEAAQAIIDEALRRGTTDNVSCMVVKFTD</sequence>
<dbReference type="PROSITE" id="PS51746">
    <property type="entry name" value="PPM_2"/>
    <property type="match status" value="1"/>
</dbReference>
<evidence type="ECO:0000256" key="3">
    <source>
        <dbReference type="ARBA" id="ARBA00022912"/>
    </source>
</evidence>
<keyword evidence="7" id="KW-1185">Reference proteome</keyword>
<keyword evidence="1" id="KW-0479">Metal-binding</keyword>
<dbReference type="PANTHER" id="PTHR47992">
    <property type="entry name" value="PROTEIN PHOSPHATASE"/>
    <property type="match status" value="1"/>
</dbReference>
<keyword evidence="3 4" id="KW-0904">Protein phosphatase</keyword>
<comment type="similarity">
    <text evidence="4">Belongs to the PP2C family.</text>
</comment>
<dbReference type="SMART" id="SM00332">
    <property type="entry name" value="PP2Cc"/>
    <property type="match status" value="1"/>
</dbReference>
<dbReference type="CDD" id="cd00143">
    <property type="entry name" value="PP2Cc"/>
    <property type="match status" value="1"/>
</dbReference>
<name>A0A1J4L4Y6_9EUKA</name>
<dbReference type="Gene3D" id="3.60.40.10">
    <property type="entry name" value="PPM-type phosphatase domain"/>
    <property type="match status" value="1"/>
</dbReference>
<gene>
    <name evidence="6" type="ORF">TRFO_41375</name>
</gene>
<dbReference type="InterPro" id="IPR000222">
    <property type="entry name" value="PP2C_BS"/>
</dbReference>
<reference evidence="6" key="1">
    <citation type="submission" date="2016-10" db="EMBL/GenBank/DDBJ databases">
        <authorList>
            <person name="Benchimol M."/>
            <person name="Almeida L.G."/>
            <person name="Vasconcelos A.T."/>
            <person name="Perreira-Neves A."/>
            <person name="Rosa I.A."/>
            <person name="Tasca T."/>
            <person name="Bogo M.R."/>
            <person name="de Souza W."/>
        </authorList>
    </citation>
    <scope>NUCLEOTIDE SEQUENCE [LARGE SCALE GENOMIC DNA]</scope>
    <source>
        <strain evidence="6">K</strain>
    </source>
</reference>
<dbReference type="AlphaFoldDB" id="A0A1J4L4Y6"/>
<dbReference type="VEuPathDB" id="TrichDB:TRFO_41375"/>
<evidence type="ECO:0000313" key="6">
    <source>
        <dbReference type="EMBL" id="OHT16998.1"/>
    </source>
</evidence>
<dbReference type="OrthoDB" id="10264738at2759"/>
<dbReference type="SUPFAM" id="SSF81606">
    <property type="entry name" value="PP2C-like"/>
    <property type="match status" value="1"/>
</dbReference>
<dbReference type="EMBL" id="MLAK01000048">
    <property type="protein sequence ID" value="OHT16998.1"/>
    <property type="molecule type" value="Genomic_DNA"/>
</dbReference>
<accession>A0A1J4L4Y6</accession>
<dbReference type="PROSITE" id="PS01032">
    <property type="entry name" value="PPM_1"/>
    <property type="match status" value="1"/>
</dbReference>
<evidence type="ECO:0000256" key="4">
    <source>
        <dbReference type="RuleBase" id="RU003465"/>
    </source>
</evidence>
<evidence type="ECO:0000313" key="7">
    <source>
        <dbReference type="Proteomes" id="UP000179807"/>
    </source>
</evidence>
<evidence type="ECO:0000256" key="2">
    <source>
        <dbReference type="ARBA" id="ARBA00022801"/>
    </source>
</evidence>
<evidence type="ECO:0000256" key="1">
    <source>
        <dbReference type="ARBA" id="ARBA00022723"/>
    </source>
</evidence>
<keyword evidence="2 4" id="KW-0378">Hydrolase</keyword>
<dbReference type="InterPro" id="IPR015655">
    <property type="entry name" value="PP2C"/>
</dbReference>